<feature type="domain" description="Pirin C-terminal" evidence="4">
    <location>
        <begin position="187"/>
        <end position="287"/>
    </location>
</feature>
<comment type="similarity">
    <text evidence="1 2">Belongs to the pirin family.</text>
</comment>
<proteinExistence type="inferred from homology"/>
<dbReference type="CDD" id="cd02247">
    <property type="entry name" value="cupin_pirin_C"/>
    <property type="match status" value="1"/>
</dbReference>
<dbReference type="InterPro" id="IPR011051">
    <property type="entry name" value="RmlC_Cupin_sf"/>
</dbReference>
<dbReference type="Pfam" id="PF02678">
    <property type="entry name" value="Pirin"/>
    <property type="match status" value="1"/>
</dbReference>
<accession>A0AAE3FM81</accession>
<evidence type="ECO:0000313" key="5">
    <source>
        <dbReference type="EMBL" id="MCL7344444.1"/>
    </source>
</evidence>
<evidence type="ECO:0000256" key="1">
    <source>
        <dbReference type="ARBA" id="ARBA00008416"/>
    </source>
</evidence>
<dbReference type="PIRSF" id="PIRSF006232">
    <property type="entry name" value="Pirin"/>
    <property type="match status" value="1"/>
</dbReference>
<dbReference type="PANTHER" id="PTHR13903:SF8">
    <property type="entry name" value="PIRIN"/>
    <property type="match status" value="1"/>
</dbReference>
<feature type="domain" description="Pirin N-terminal" evidence="3">
    <location>
        <begin position="20"/>
        <end position="132"/>
    </location>
</feature>
<sequence>MIRKVSGVIEGRETRDGAGVKLYRVFGGVPTAYLTDPFLLLDFFGSTDPEDYIMGFPWHPHRGIETVTYLMEGKVEHEDSEGNKGVIYPGDVQWMTAGSGIFHQEMPKPLDDKEVARYFQNPNNNKGLQLWINLPANRKMTTPAYRGVTAKQIPKVEIDQGEVKVVAGEFRGVQGPVNAGLSVDPSYFDVVLKEEGEFVHRVKEKYTVLVYVVEGKAKFDDRTVVGHGNLVIYGEGDEVRIKSLGNSRLIFLSGRPLGEPIAWYGPIVMNTDDQIREALLDLRRGTFVKDKNPIFY</sequence>
<dbReference type="AlphaFoldDB" id="A0AAE3FM81"/>
<dbReference type="Pfam" id="PF05726">
    <property type="entry name" value="Pirin_C"/>
    <property type="match status" value="1"/>
</dbReference>
<gene>
    <name evidence="5" type="ORF">TQ35_007720</name>
</gene>
<organism evidence="5">
    <name type="scientific">Candidatus Aramenus sulfurataquae</name>
    <dbReference type="NCBI Taxonomy" id="1326980"/>
    <lineage>
        <taxon>Archaea</taxon>
        <taxon>Thermoproteota</taxon>
        <taxon>Thermoprotei</taxon>
        <taxon>Sulfolobales</taxon>
        <taxon>Sulfolobaceae</taxon>
        <taxon>Candidatus Aramenus</taxon>
    </lineage>
</organism>
<dbReference type="InterPro" id="IPR008778">
    <property type="entry name" value="Pirin_C_dom"/>
</dbReference>
<evidence type="ECO:0000256" key="2">
    <source>
        <dbReference type="RuleBase" id="RU003457"/>
    </source>
</evidence>
<dbReference type="CDD" id="cd02909">
    <property type="entry name" value="cupin_pirin_N"/>
    <property type="match status" value="1"/>
</dbReference>
<evidence type="ECO:0000259" key="4">
    <source>
        <dbReference type="Pfam" id="PF05726"/>
    </source>
</evidence>
<protein>
    <submittedName>
        <fullName evidence="5">Pirin family protein</fullName>
    </submittedName>
</protein>
<evidence type="ECO:0000259" key="3">
    <source>
        <dbReference type="Pfam" id="PF02678"/>
    </source>
</evidence>
<dbReference type="PANTHER" id="PTHR13903">
    <property type="entry name" value="PIRIN-RELATED"/>
    <property type="match status" value="1"/>
</dbReference>
<dbReference type="SUPFAM" id="SSF51182">
    <property type="entry name" value="RmlC-like cupins"/>
    <property type="match status" value="1"/>
</dbReference>
<dbReference type="InterPro" id="IPR012093">
    <property type="entry name" value="Pirin"/>
</dbReference>
<dbReference type="EMBL" id="JZWS02000009">
    <property type="protein sequence ID" value="MCL7344444.1"/>
    <property type="molecule type" value="Genomic_DNA"/>
</dbReference>
<dbReference type="Gene3D" id="2.60.120.10">
    <property type="entry name" value="Jelly Rolls"/>
    <property type="match status" value="2"/>
</dbReference>
<reference evidence="5" key="1">
    <citation type="submission" date="2022-05" db="EMBL/GenBank/DDBJ databases">
        <title>Metagenome Sequencing of an Archaeal-Dominated Microbial Community from a Hot Spring at the Los Azufres Geothermal Field, Mexico.</title>
        <authorList>
            <person name="Marin-Paredes R."/>
            <person name="Martinez-Romero E."/>
            <person name="Servin-Garciduenas L.E."/>
        </authorList>
    </citation>
    <scope>NUCLEOTIDE SEQUENCE</scope>
    <source>
        <strain evidence="5">AZ1-454</strain>
    </source>
</reference>
<name>A0AAE3FM81_9CREN</name>
<comment type="caution">
    <text evidence="5">The sequence shown here is derived from an EMBL/GenBank/DDBJ whole genome shotgun (WGS) entry which is preliminary data.</text>
</comment>
<dbReference type="InterPro" id="IPR014710">
    <property type="entry name" value="RmlC-like_jellyroll"/>
</dbReference>
<dbReference type="InterPro" id="IPR003829">
    <property type="entry name" value="Pirin_N_dom"/>
</dbReference>